<gene>
    <name evidence="1" type="ORF">FH965_40295</name>
</gene>
<evidence type="ECO:0000313" key="2">
    <source>
        <dbReference type="Proteomes" id="UP000316806"/>
    </source>
</evidence>
<name>A0A516RK21_STRST</name>
<accession>A0A516RK21</accession>
<protein>
    <recommendedName>
        <fullName evidence="3">Chorismate lyase</fullName>
    </recommendedName>
</protein>
<dbReference type="EMBL" id="CP040916">
    <property type="protein sequence ID" value="QDQ16016.1"/>
    <property type="molecule type" value="Genomic_DNA"/>
</dbReference>
<dbReference type="RefSeq" id="WP_144323216.1">
    <property type="nucleotide sequence ID" value="NZ_CP040916.1"/>
</dbReference>
<dbReference type="SUPFAM" id="SSF64288">
    <property type="entry name" value="Chorismate lyase-like"/>
    <property type="match status" value="1"/>
</dbReference>
<sequence length="194" mass="21729">MTRRTPGHPAEQPALQRAQQFADPFTRRLLTHRGSTTALLEHHLGAPLALRLVAQRVRRTGMEAAHLLPLLGLHTDEPWLVRRTELRHGLHAAVSRNLVMGPLPRRADLCTILTSDTVPLGRALAEHRLPQRRRLLRVGRSPWRPLAQSAAWRGYVVHVDDALPFYVEEFFHPAIAPARLRPAPHPEPATAAAS</sequence>
<organism evidence="1 2">
    <name type="scientific">Streptomyces spectabilis</name>
    <dbReference type="NCBI Taxonomy" id="68270"/>
    <lineage>
        <taxon>Bacteria</taxon>
        <taxon>Bacillati</taxon>
        <taxon>Actinomycetota</taxon>
        <taxon>Actinomycetes</taxon>
        <taxon>Kitasatosporales</taxon>
        <taxon>Streptomycetaceae</taxon>
        <taxon>Streptomyces</taxon>
    </lineage>
</organism>
<evidence type="ECO:0000313" key="1">
    <source>
        <dbReference type="EMBL" id="QDQ16016.1"/>
    </source>
</evidence>
<dbReference type="Proteomes" id="UP000316806">
    <property type="component" value="Chromosome"/>
</dbReference>
<dbReference type="Gene3D" id="3.40.1410.10">
    <property type="entry name" value="Chorismate lyase-like"/>
    <property type="match status" value="1"/>
</dbReference>
<evidence type="ECO:0008006" key="3">
    <source>
        <dbReference type="Google" id="ProtNLM"/>
    </source>
</evidence>
<reference evidence="1 2" key="1">
    <citation type="journal article" date="2019" name="J. Ind. Microbiol. Biotechnol.">
        <title>The complete genomic sequence of Streptomyces spectabilis NRRL-2792 and identification of secondary metabolite biosynthetic gene clusters.</title>
        <authorList>
            <person name="Sinha A."/>
            <person name="Phillips-Salemka S."/>
            <person name="Niraula T.A."/>
            <person name="Short K.A."/>
            <person name="Niraula N.P."/>
        </authorList>
    </citation>
    <scope>NUCLEOTIDE SEQUENCE [LARGE SCALE GENOMIC DNA]</scope>
    <source>
        <strain evidence="1 2">NRRL 2792</strain>
    </source>
</reference>
<dbReference type="InterPro" id="IPR028978">
    <property type="entry name" value="Chorismate_lyase_/UTRA_dom_sf"/>
</dbReference>
<dbReference type="AlphaFoldDB" id="A0A516RK21"/>
<proteinExistence type="predicted"/>